<dbReference type="RefSeq" id="XP_018130016.1">
    <property type="nucleotide sequence ID" value="XM_018275253.1"/>
</dbReference>
<keyword evidence="3" id="KW-1185">Reference proteome</keyword>
<reference evidence="2 3" key="1">
    <citation type="submission" date="2016-03" db="EMBL/GenBank/DDBJ databases">
        <title>Comparative genomics of Pseudogymnoascus destructans, the fungus causing white-nose syndrome of bats.</title>
        <authorList>
            <person name="Palmer J.M."/>
            <person name="Drees K.P."/>
            <person name="Foster J.T."/>
            <person name="Lindner D.L."/>
        </authorList>
    </citation>
    <scope>NUCLEOTIDE SEQUENCE [LARGE SCALE GENOMIC DNA]</scope>
    <source>
        <strain evidence="2 3">UAMH 10579</strain>
    </source>
</reference>
<organism evidence="2 3">
    <name type="scientific">Pseudogymnoascus verrucosus</name>
    <dbReference type="NCBI Taxonomy" id="342668"/>
    <lineage>
        <taxon>Eukaryota</taxon>
        <taxon>Fungi</taxon>
        <taxon>Dikarya</taxon>
        <taxon>Ascomycota</taxon>
        <taxon>Pezizomycotina</taxon>
        <taxon>Leotiomycetes</taxon>
        <taxon>Thelebolales</taxon>
        <taxon>Thelebolaceae</taxon>
        <taxon>Pseudogymnoascus</taxon>
    </lineage>
</organism>
<dbReference type="OrthoDB" id="3435403at2759"/>
<evidence type="ECO:0000256" key="1">
    <source>
        <dbReference type="SAM" id="SignalP"/>
    </source>
</evidence>
<protein>
    <submittedName>
        <fullName evidence="2">Uncharacterized protein</fullName>
    </submittedName>
</protein>
<dbReference type="AlphaFoldDB" id="A0A1B8GKB3"/>
<sequence length="156" mass="16776">MKLLTTTLAVLSALPLALGFATYPSVEPLPARDIFARQEFIEKHFCYPVEAVPSLRPGKTVDVNKLVALVSVETNDVLMLKQTCTVFTCYNNIGINLCNFDSKDVVITALKLALEINEISVYCNQGGLTAGVKSSKNGYTVTVGSIGSIKPGWSCA</sequence>
<feature type="signal peptide" evidence="1">
    <location>
        <begin position="1"/>
        <end position="19"/>
    </location>
</feature>
<keyword evidence="1" id="KW-0732">Signal</keyword>
<dbReference type="EMBL" id="KV460229">
    <property type="protein sequence ID" value="OBT96283.1"/>
    <property type="molecule type" value="Genomic_DNA"/>
</dbReference>
<proteinExistence type="predicted"/>
<reference evidence="3" key="2">
    <citation type="journal article" date="2018" name="Nat. Commun.">
        <title>Extreme sensitivity to ultraviolet light in the fungal pathogen causing white-nose syndrome of bats.</title>
        <authorList>
            <person name="Palmer J.M."/>
            <person name="Drees K.P."/>
            <person name="Foster J.T."/>
            <person name="Lindner D.L."/>
        </authorList>
    </citation>
    <scope>NUCLEOTIDE SEQUENCE [LARGE SCALE GENOMIC DNA]</scope>
    <source>
        <strain evidence="3">UAMH 10579</strain>
    </source>
</reference>
<feature type="chain" id="PRO_5008608661" evidence="1">
    <location>
        <begin position="20"/>
        <end position="156"/>
    </location>
</feature>
<accession>A0A1B8GKB3</accession>
<dbReference type="Proteomes" id="UP000091956">
    <property type="component" value="Unassembled WGS sequence"/>
</dbReference>
<evidence type="ECO:0000313" key="3">
    <source>
        <dbReference type="Proteomes" id="UP000091956"/>
    </source>
</evidence>
<dbReference type="GeneID" id="28839180"/>
<name>A0A1B8GKB3_9PEZI</name>
<gene>
    <name evidence="2" type="ORF">VE01_05794</name>
</gene>
<evidence type="ECO:0000313" key="2">
    <source>
        <dbReference type="EMBL" id="OBT96283.1"/>
    </source>
</evidence>